<dbReference type="Proteomes" id="UP001595692">
    <property type="component" value="Unassembled WGS sequence"/>
</dbReference>
<proteinExistence type="predicted"/>
<dbReference type="InterPro" id="IPR011009">
    <property type="entry name" value="Kinase-like_dom_sf"/>
</dbReference>
<organism evidence="1 2">
    <name type="scientific">Pseudaeromonas sharmana</name>
    <dbReference type="NCBI Taxonomy" id="328412"/>
    <lineage>
        <taxon>Bacteria</taxon>
        <taxon>Pseudomonadati</taxon>
        <taxon>Pseudomonadota</taxon>
        <taxon>Gammaproteobacteria</taxon>
        <taxon>Aeromonadales</taxon>
        <taxon>Aeromonadaceae</taxon>
        <taxon>Pseudaeromonas</taxon>
    </lineage>
</organism>
<sequence>MTQDVISPYRLTLQSDHLWLDDVEYELQQELGRGKSAISWLYRRTTANSTLPAQIVLKRYCQTGHQTIDFSQALAFELCSYQRLQCAGIAHPRLLAYSHEYYCLAKAFIAGELISDLLIRQGLDDRHFRPMFAMAQQLEQHGFHIDYFPTNFVLNAQGLFYIDYEAHPYNGEWDFANWGIYYWLNRDGMRQFIATGDVRHINQPDQPKPWVTPFQRQRESLMRRLANGASPIGK</sequence>
<dbReference type="SUPFAM" id="SSF56112">
    <property type="entry name" value="Protein kinase-like (PK-like)"/>
    <property type="match status" value="1"/>
</dbReference>
<gene>
    <name evidence="1" type="ORF">ACFOSS_00155</name>
</gene>
<evidence type="ECO:0000313" key="2">
    <source>
        <dbReference type="Proteomes" id="UP001595692"/>
    </source>
</evidence>
<dbReference type="EMBL" id="JBHSAF010000001">
    <property type="protein sequence ID" value="MFC3911878.1"/>
    <property type="molecule type" value="Genomic_DNA"/>
</dbReference>
<name>A0ABV8CIT8_9GAMM</name>
<protein>
    <submittedName>
        <fullName evidence="1">Uncharacterized protein</fullName>
    </submittedName>
</protein>
<keyword evidence="2" id="KW-1185">Reference proteome</keyword>
<dbReference type="RefSeq" id="WP_377149660.1">
    <property type="nucleotide sequence ID" value="NZ_JBHSAF010000001.1"/>
</dbReference>
<evidence type="ECO:0000313" key="1">
    <source>
        <dbReference type="EMBL" id="MFC3911878.1"/>
    </source>
</evidence>
<accession>A0ABV8CIT8</accession>
<reference evidence="2" key="1">
    <citation type="journal article" date="2019" name="Int. J. Syst. Evol. Microbiol.">
        <title>The Global Catalogue of Microorganisms (GCM) 10K type strain sequencing project: providing services to taxonomists for standard genome sequencing and annotation.</title>
        <authorList>
            <consortium name="The Broad Institute Genomics Platform"/>
            <consortium name="The Broad Institute Genome Sequencing Center for Infectious Disease"/>
            <person name="Wu L."/>
            <person name="Ma J."/>
        </authorList>
    </citation>
    <scope>NUCLEOTIDE SEQUENCE [LARGE SCALE GENOMIC DNA]</scope>
    <source>
        <strain evidence="2">CCUG 54939</strain>
    </source>
</reference>
<comment type="caution">
    <text evidence="1">The sequence shown here is derived from an EMBL/GenBank/DDBJ whole genome shotgun (WGS) entry which is preliminary data.</text>
</comment>